<reference evidence="1 2" key="1">
    <citation type="submission" date="2019-03" db="EMBL/GenBank/DDBJ databases">
        <title>Nematode-trapping fungi genome.</title>
        <authorList>
            <person name="Vidal-Diez De Ulzurrun G."/>
        </authorList>
    </citation>
    <scope>NUCLEOTIDE SEQUENCE [LARGE SCALE GENOMIC DNA]</scope>
    <source>
        <strain evidence="1 2">TWF154</strain>
    </source>
</reference>
<comment type="caution">
    <text evidence="1">The sequence shown here is derived from an EMBL/GenBank/DDBJ whole genome shotgun (WGS) entry which is preliminary data.</text>
</comment>
<evidence type="ECO:0000313" key="1">
    <source>
        <dbReference type="EMBL" id="TGJ74473.1"/>
    </source>
</evidence>
<evidence type="ECO:0000313" key="2">
    <source>
        <dbReference type="Proteomes" id="UP000297595"/>
    </source>
</evidence>
<gene>
    <name evidence="1" type="ORF">EYR41_001477</name>
</gene>
<sequence>MLTKVSSVGAEKPDGHALAAKSWRGGSVEPWSRNFLMQIELEKLTCSGKASSLLAKDSKSNTHFPTLQADPSVSTQGSRPALRWLRSGSDWFNFARTLDPNCHNRAAGNSRRY</sequence>
<accession>A0A7C8NXX7</accession>
<dbReference type="EMBL" id="SOZJ01000001">
    <property type="protein sequence ID" value="TGJ74473.1"/>
    <property type="molecule type" value="Genomic_DNA"/>
</dbReference>
<protein>
    <submittedName>
        <fullName evidence="1">Uncharacterized protein</fullName>
    </submittedName>
</protein>
<dbReference type="AlphaFoldDB" id="A0A7C8NXX7"/>
<dbReference type="Proteomes" id="UP000297595">
    <property type="component" value="Unassembled WGS sequence"/>
</dbReference>
<proteinExistence type="predicted"/>
<name>A0A7C8NXX7_ORBOL</name>
<organism evidence="1 2">
    <name type="scientific">Orbilia oligospora</name>
    <name type="common">Nematode-trapping fungus</name>
    <name type="synonym">Arthrobotrys oligospora</name>
    <dbReference type="NCBI Taxonomy" id="2813651"/>
    <lineage>
        <taxon>Eukaryota</taxon>
        <taxon>Fungi</taxon>
        <taxon>Dikarya</taxon>
        <taxon>Ascomycota</taxon>
        <taxon>Pezizomycotina</taxon>
        <taxon>Orbiliomycetes</taxon>
        <taxon>Orbiliales</taxon>
        <taxon>Orbiliaceae</taxon>
        <taxon>Orbilia</taxon>
    </lineage>
</organism>